<sequence>MVLELHVWGPAFELPSIDAQCLASIFYFRQCLHSDDWVLVPSSDPGVSAHGELPALRDGDIWVAGYSNIINYLRTTSKGKRDLDNNLAAQQQADCTALSAFIISRGQPLLDLCLYVSSDNYHDCTRPALAGILSWPNSWIIPQRLREQAKKRSEHLGLSSLDMDAAQEDEDKKENASLTAQIPKSLRKPRQTITSLLIRNQQRNRFRLNAVTEDFMEPLADILGDKDWLLGDHASSADCLAIGYLALMQTLRLKHGWLGESLRTKHVKLDEWARRQASQAVGSGLEGSSTLPLQVPAPRSFPAVCHEVLAACIGFLPVIGTRFSASEITYKHKNRDNHARTEHLQLARLQRQRDLYVEILASTVTSVGLGAWLLHKGMLRLPRWTGPGQSRRRFGEAGTLLGLG</sequence>
<name>A0AA38X1V3_9EURO</name>
<comment type="subcellular location">
    <subcellularLocation>
        <location evidence="1">Mitochondrion outer membrane</location>
    </subcellularLocation>
</comment>
<dbReference type="GO" id="GO:0007005">
    <property type="term" value="P:mitochondrion organization"/>
    <property type="evidence" value="ECO:0007669"/>
    <property type="project" value="TreeGrafter"/>
</dbReference>
<dbReference type="Pfam" id="PF17171">
    <property type="entry name" value="GST_C_6"/>
    <property type="match status" value="1"/>
</dbReference>
<keyword evidence="7" id="KW-0472">Membrane</keyword>
<feature type="domain" description="Metaxin glutathione S-transferase" evidence="10">
    <location>
        <begin position="216"/>
        <end position="275"/>
    </location>
</feature>
<dbReference type="InterPro" id="IPR036282">
    <property type="entry name" value="Glutathione-S-Trfase_C_sf"/>
</dbReference>
<dbReference type="Proteomes" id="UP001172673">
    <property type="component" value="Unassembled WGS sequence"/>
</dbReference>
<reference evidence="11" key="1">
    <citation type="submission" date="2022-10" db="EMBL/GenBank/DDBJ databases">
        <title>Culturing micro-colonial fungi from biological soil crusts in the Mojave desert and describing Neophaeococcomyces mojavensis, and introducing the new genera and species Taxawa tesnikishii.</title>
        <authorList>
            <person name="Kurbessoian T."/>
            <person name="Stajich J.E."/>
        </authorList>
    </citation>
    <scope>NUCLEOTIDE SEQUENCE</scope>
    <source>
        <strain evidence="11">TK_41</strain>
    </source>
</reference>
<evidence type="ECO:0000256" key="6">
    <source>
        <dbReference type="ARBA" id="ARBA00023128"/>
    </source>
</evidence>
<keyword evidence="4" id="KW-1000">Mitochondrion outer membrane</keyword>
<keyword evidence="6" id="KW-0496">Mitochondrion</keyword>
<dbReference type="SUPFAM" id="SSF47616">
    <property type="entry name" value="GST C-terminal domain-like"/>
    <property type="match status" value="1"/>
</dbReference>
<evidence type="ECO:0000256" key="2">
    <source>
        <dbReference type="ARBA" id="ARBA00009170"/>
    </source>
</evidence>
<comment type="caution">
    <text evidence="11">The sequence shown here is derived from an EMBL/GenBank/DDBJ whole genome shotgun (WGS) entry which is preliminary data.</text>
</comment>
<dbReference type="PANTHER" id="PTHR12289">
    <property type="entry name" value="METAXIN RELATED"/>
    <property type="match status" value="1"/>
</dbReference>
<protein>
    <recommendedName>
        <fullName evidence="13">Mitochondrial outer membrane transport complex Sam37/metaxin N-terminal domain-containing protein</fullName>
    </recommendedName>
</protein>
<proteinExistence type="inferred from homology"/>
<feature type="region of interest" description="Disordered" evidence="8">
    <location>
        <begin position="160"/>
        <end position="184"/>
    </location>
</feature>
<evidence type="ECO:0000259" key="10">
    <source>
        <dbReference type="Pfam" id="PF17171"/>
    </source>
</evidence>
<feature type="domain" description="Mitochondrial outer membrane transport complex Sam37/metaxin N-terminal" evidence="9">
    <location>
        <begin position="21"/>
        <end position="146"/>
    </location>
</feature>
<evidence type="ECO:0000256" key="3">
    <source>
        <dbReference type="ARBA" id="ARBA00022448"/>
    </source>
</evidence>
<keyword evidence="3" id="KW-0813">Transport</keyword>
<evidence type="ECO:0000256" key="4">
    <source>
        <dbReference type="ARBA" id="ARBA00022787"/>
    </source>
</evidence>
<dbReference type="GO" id="GO:0015031">
    <property type="term" value="P:protein transport"/>
    <property type="evidence" value="ECO:0007669"/>
    <property type="project" value="UniProtKB-KW"/>
</dbReference>
<evidence type="ECO:0000313" key="11">
    <source>
        <dbReference type="EMBL" id="KAJ9605203.1"/>
    </source>
</evidence>
<keyword evidence="5" id="KW-0653">Protein transport</keyword>
<organism evidence="11 12">
    <name type="scientific">Cladophialophora chaetospira</name>
    <dbReference type="NCBI Taxonomy" id="386627"/>
    <lineage>
        <taxon>Eukaryota</taxon>
        <taxon>Fungi</taxon>
        <taxon>Dikarya</taxon>
        <taxon>Ascomycota</taxon>
        <taxon>Pezizomycotina</taxon>
        <taxon>Eurotiomycetes</taxon>
        <taxon>Chaetothyriomycetidae</taxon>
        <taxon>Chaetothyriales</taxon>
        <taxon>Herpotrichiellaceae</taxon>
        <taxon>Cladophialophora</taxon>
    </lineage>
</organism>
<dbReference type="CDD" id="cd03078">
    <property type="entry name" value="GST_N_Metaxin1_like"/>
    <property type="match status" value="1"/>
</dbReference>
<dbReference type="GO" id="GO:0001401">
    <property type="term" value="C:SAM complex"/>
    <property type="evidence" value="ECO:0007669"/>
    <property type="project" value="InterPro"/>
</dbReference>
<evidence type="ECO:0008006" key="13">
    <source>
        <dbReference type="Google" id="ProtNLM"/>
    </source>
</evidence>
<dbReference type="InterPro" id="IPR019564">
    <property type="entry name" value="Sam37/metaxin_N"/>
</dbReference>
<gene>
    <name evidence="11" type="ORF">H2200_010593</name>
</gene>
<keyword evidence="12" id="KW-1185">Reference proteome</keyword>
<dbReference type="AlphaFoldDB" id="A0AA38X1V3"/>
<evidence type="ECO:0000259" key="9">
    <source>
        <dbReference type="Pfam" id="PF10568"/>
    </source>
</evidence>
<comment type="similarity">
    <text evidence="2">Belongs to the metaxin family.</text>
</comment>
<evidence type="ECO:0000256" key="5">
    <source>
        <dbReference type="ARBA" id="ARBA00022927"/>
    </source>
</evidence>
<evidence type="ECO:0000256" key="7">
    <source>
        <dbReference type="ARBA" id="ARBA00023136"/>
    </source>
</evidence>
<evidence type="ECO:0000313" key="12">
    <source>
        <dbReference type="Proteomes" id="UP001172673"/>
    </source>
</evidence>
<dbReference type="InterPro" id="IPR050931">
    <property type="entry name" value="Mito_Protein_Transport_Metaxin"/>
</dbReference>
<dbReference type="PANTHER" id="PTHR12289:SF41">
    <property type="entry name" value="FAILED AXON CONNECTIONS-RELATED"/>
    <property type="match status" value="1"/>
</dbReference>
<dbReference type="InterPro" id="IPR033468">
    <property type="entry name" value="Metaxin_GST"/>
</dbReference>
<accession>A0AA38X1V3</accession>
<dbReference type="EMBL" id="JAPDRK010000017">
    <property type="protein sequence ID" value="KAJ9605203.1"/>
    <property type="molecule type" value="Genomic_DNA"/>
</dbReference>
<evidence type="ECO:0000256" key="8">
    <source>
        <dbReference type="SAM" id="MobiDB-lite"/>
    </source>
</evidence>
<dbReference type="Pfam" id="PF10568">
    <property type="entry name" value="Tom37"/>
    <property type="match status" value="1"/>
</dbReference>
<evidence type="ECO:0000256" key="1">
    <source>
        <dbReference type="ARBA" id="ARBA00004294"/>
    </source>
</evidence>